<dbReference type="Gene3D" id="3.30.565.10">
    <property type="entry name" value="Histidine kinase-like ATPase, C-terminal domain"/>
    <property type="match status" value="1"/>
</dbReference>
<dbReference type="RefSeq" id="WP_182163754.1">
    <property type="nucleotide sequence ID" value="NZ_JACEZT010000009.1"/>
</dbReference>
<evidence type="ECO:0000256" key="2">
    <source>
        <dbReference type="ARBA" id="ARBA00001966"/>
    </source>
</evidence>
<dbReference type="InterPro" id="IPR003594">
    <property type="entry name" value="HATPase_dom"/>
</dbReference>
<dbReference type="InterPro" id="IPR050482">
    <property type="entry name" value="Sensor_HK_TwoCompSys"/>
</dbReference>
<evidence type="ECO:0000256" key="14">
    <source>
        <dbReference type="ARBA" id="ARBA00023004"/>
    </source>
</evidence>
<dbReference type="Pfam" id="PF02518">
    <property type="entry name" value="HATPase_c"/>
    <property type="match status" value="1"/>
</dbReference>
<dbReference type="PANTHER" id="PTHR24421:SF10">
    <property type="entry name" value="NITRATE_NITRITE SENSOR PROTEIN NARQ"/>
    <property type="match status" value="1"/>
</dbReference>
<name>A0A7W2ICJ6_9BURK</name>
<dbReference type="Gene3D" id="1.20.5.1930">
    <property type="match status" value="1"/>
</dbReference>
<organism evidence="22 23">
    <name type="scientific">Rugamonas brunnea</name>
    <dbReference type="NCBI Taxonomy" id="2758569"/>
    <lineage>
        <taxon>Bacteria</taxon>
        <taxon>Pseudomonadati</taxon>
        <taxon>Pseudomonadota</taxon>
        <taxon>Betaproteobacteria</taxon>
        <taxon>Burkholderiales</taxon>
        <taxon>Oxalobacteraceae</taxon>
        <taxon>Telluria group</taxon>
        <taxon>Rugamonas</taxon>
    </lineage>
</organism>
<dbReference type="EMBL" id="JACEZT010000009">
    <property type="protein sequence ID" value="MBA5638308.1"/>
    <property type="molecule type" value="Genomic_DNA"/>
</dbReference>
<keyword evidence="20" id="KW-0472">Membrane</keyword>
<evidence type="ECO:0000259" key="21">
    <source>
        <dbReference type="PROSITE" id="PS50109"/>
    </source>
</evidence>
<evidence type="ECO:0000256" key="19">
    <source>
        <dbReference type="SAM" id="Coils"/>
    </source>
</evidence>
<keyword evidence="16" id="KW-0411">Iron-sulfur</keyword>
<keyword evidence="13" id="KW-0067">ATP-binding</keyword>
<dbReference type="CDD" id="cd16917">
    <property type="entry name" value="HATPase_UhpB-NarQ-NarX-like"/>
    <property type="match status" value="1"/>
</dbReference>
<evidence type="ECO:0000256" key="9">
    <source>
        <dbReference type="ARBA" id="ARBA00022679"/>
    </source>
</evidence>
<evidence type="ECO:0000313" key="23">
    <source>
        <dbReference type="Proteomes" id="UP000534388"/>
    </source>
</evidence>
<evidence type="ECO:0000256" key="12">
    <source>
        <dbReference type="ARBA" id="ARBA00022777"/>
    </source>
</evidence>
<evidence type="ECO:0000256" key="13">
    <source>
        <dbReference type="ARBA" id="ARBA00022840"/>
    </source>
</evidence>
<dbReference type="InterPro" id="IPR036890">
    <property type="entry name" value="HATPase_C_sf"/>
</dbReference>
<sequence length="287" mass="31249">MKYTAQSLHVDLITAGALMLTVIALALLWRQRRLRAVMERLQQALATEERARAWAEQSALEQRTRVGQLLAQQDGLLEAERQRIARDIHDDLGQNLLALKMDLAILSRGQPRLQAQLHQIEAHITASLSSLRAIIHDLRPAALAHGLRSAVESQVIQFSRLSGIACRLDADQQVYSVAPGAKVDAALYRVLQESLSNIARHANATQVEIALCHQPSRLTLTVSDNGVGLPARPARDGNGLSGIADRVARAGGQFHVDSRPGQGTALSMSFPLDVPAHQAEQLIPEAK</sequence>
<dbReference type="PANTHER" id="PTHR24421">
    <property type="entry name" value="NITRATE/NITRITE SENSOR PROTEIN NARX-RELATED"/>
    <property type="match status" value="1"/>
</dbReference>
<keyword evidence="14" id="KW-0408">Iron</keyword>
<proteinExistence type="predicted"/>
<comment type="caution">
    <text evidence="22">The sequence shown here is derived from an EMBL/GenBank/DDBJ whole genome shotgun (WGS) entry which is preliminary data.</text>
</comment>
<evidence type="ECO:0000256" key="10">
    <source>
        <dbReference type="ARBA" id="ARBA00022723"/>
    </source>
</evidence>
<feature type="domain" description="Histidine kinase" evidence="21">
    <location>
        <begin position="87"/>
        <end position="274"/>
    </location>
</feature>
<feature type="coiled-coil region" evidence="19">
    <location>
        <begin position="31"/>
        <end position="58"/>
    </location>
</feature>
<dbReference type="GO" id="GO:0005737">
    <property type="term" value="C:cytoplasm"/>
    <property type="evidence" value="ECO:0007669"/>
    <property type="project" value="UniProtKB-SubCell"/>
</dbReference>
<dbReference type="EC" id="2.7.13.3" evidence="4"/>
<evidence type="ECO:0000256" key="1">
    <source>
        <dbReference type="ARBA" id="ARBA00000085"/>
    </source>
</evidence>
<dbReference type="InterPro" id="IPR011712">
    <property type="entry name" value="Sig_transdc_His_kin_sub3_dim/P"/>
</dbReference>
<dbReference type="GO" id="GO:0046872">
    <property type="term" value="F:metal ion binding"/>
    <property type="evidence" value="ECO:0007669"/>
    <property type="project" value="UniProtKB-KW"/>
</dbReference>
<dbReference type="GO" id="GO:0005524">
    <property type="term" value="F:ATP binding"/>
    <property type="evidence" value="ECO:0007669"/>
    <property type="project" value="UniProtKB-KW"/>
</dbReference>
<evidence type="ECO:0000313" key="22">
    <source>
        <dbReference type="EMBL" id="MBA5638308.1"/>
    </source>
</evidence>
<keyword evidence="8" id="KW-0597">Phosphoprotein</keyword>
<dbReference type="PRINTS" id="PR00344">
    <property type="entry name" value="BCTRLSENSOR"/>
</dbReference>
<keyword evidence="23" id="KW-1185">Reference proteome</keyword>
<keyword evidence="20" id="KW-1133">Transmembrane helix</keyword>
<keyword evidence="15" id="KW-0902">Two-component regulatory system</keyword>
<comment type="function">
    <text evidence="17">Member of the two-component regulatory system NreB/NreC involved in the control of dissimilatory nitrate/nitrite reduction in response to oxygen. NreB functions as a direct oxygen sensor histidine kinase which is autophosphorylated, in the absence of oxygen, probably at the conserved histidine residue, and transfers its phosphate group probably to a conserved aspartate residue of NreC. NreB/NreC activates the expression of the nitrate (narGHJI) and nitrite (nir) reductase operons, as well as the putative nitrate transporter gene narT.</text>
</comment>
<evidence type="ECO:0000256" key="3">
    <source>
        <dbReference type="ARBA" id="ARBA00004496"/>
    </source>
</evidence>
<dbReference type="GO" id="GO:0000155">
    <property type="term" value="F:phosphorelay sensor kinase activity"/>
    <property type="evidence" value="ECO:0007669"/>
    <property type="project" value="InterPro"/>
</dbReference>
<keyword evidence="7" id="KW-0963">Cytoplasm</keyword>
<evidence type="ECO:0000256" key="4">
    <source>
        <dbReference type="ARBA" id="ARBA00012438"/>
    </source>
</evidence>
<dbReference type="GO" id="GO:0016020">
    <property type="term" value="C:membrane"/>
    <property type="evidence" value="ECO:0007669"/>
    <property type="project" value="InterPro"/>
</dbReference>
<dbReference type="GO" id="GO:0051539">
    <property type="term" value="F:4 iron, 4 sulfur cluster binding"/>
    <property type="evidence" value="ECO:0007669"/>
    <property type="project" value="UniProtKB-KW"/>
</dbReference>
<keyword evidence="11" id="KW-0547">Nucleotide-binding</keyword>
<keyword evidence="12 22" id="KW-0418">Kinase</keyword>
<gene>
    <name evidence="22" type="ORF">H3H37_14715</name>
</gene>
<dbReference type="SMART" id="SM00387">
    <property type="entry name" value="HATPase_c"/>
    <property type="match status" value="1"/>
</dbReference>
<keyword evidence="9" id="KW-0808">Transferase</keyword>
<evidence type="ECO:0000256" key="6">
    <source>
        <dbReference type="ARBA" id="ARBA00022485"/>
    </source>
</evidence>
<evidence type="ECO:0000256" key="8">
    <source>
        <dbReference type="ARBA" id="ARBA00022553"/>
    </source>
</evidence>
<keyword evidence="19" id="KW-0175">Coiled coil</keyword>
<feature type="transmembrane region" description="Helical" evidence="20">
    <location>
        <begin position="12"/>
        <end position="29"/>
    </location>
</feature>
<evidence type="ECO:0000256" key="7">
    <source>
        <dbReference type="ARBA" id="ARBA00022490"/>
    </source>
</evidence>
<keyword evidence="6" id="KW-0004">4Fe-4S</keyword>
<protein>
    <recommendedName>
        <fullName evidence="5">Oxygen sensor histidine kinase NreB</fullName>
        <ecNumber evidence="4">2.7.13.3</ecNumber>
    </recommendedName>
    <alternativeName>
        <fullName evidence="18">Nitrogen regulation protein B</fullName>
    </alternativeName>
</protein>
<dbReference type="AlphaFoldDB" id="A0A7W2ICJ6"/>
<evidence type="ECO:0000256" key="17">
    <source>
        <dbReference type="ARBA" id="ARBA00024827"/>
    </source>
</evidence>
<dbReference type="Pfam" id="PF07730">
    <property type="entry name" value="HisKA_3"/>
    <property type="match status" value="1"/>
</dbReference>
<evidence type="ECO:0000256" key="11">
    <source>
        <dbReference type="ARBA" id="ARBA00022741"/>
    </source>
</evidence>
<dbReference type="SUPFAM" id="SSF55874">
    <property type="entry name" value="ATPase domain of HSP90 chaperone/DNA topoisomerase II/histidine kinase"/>
    <property type="match status" value="1"/>
</dbReference>
<evidence type="ECO:0000256" key="5">
    <source>
        <dbReference type="ARBA" id="ARBA00017322"/>
    </source>
</evidence>
<dbReference type="InterPro" id="IPR005467">
    <property type="entry name" value="His_kinase_dom"/>
</dbReference>
<accession>A0A7W2ICJ6</accession>
<keyword evidence="20" id="KW-0812">Transmembrane</keyword>
<dbReference type="GO" id="GO:0046983">
    <property type="term" value="F:protein dimerization activity"/>
    <property type="evidence" value="ECO:0007669"/>
    <property type="project" value="InterPro"/>
</dbReference>
<dbReference type="PROSITE" id="PS50109">
    <property type="entry name" value="HIS_KIN"/>
    <property type="match status" value="1"/>
</dbReference>
<dbReference type="InterPro" id="IPR004358">
    <property type="entry name" value="Sig_transdc_His_kin-like_C"/>
</dbReference>
<comment type="subcellular location">
    <subcellularLocation>
        <location evidence="3">Cytoplasm</location>
    </subcellularLocation>
</comment>
<evidence type="ECO:0000256" key="15">
    <source>
        <dbReference type="ARBA" id="ARBA00023012"/>
    </source>
</evidence>
<reference evidence="22 23" key="1">
    <citation type="submission" date="2020-07" db="EMBL/GenBank/DDBJ databases">
        <title>Novel species isolated from subtropical streams in China.</title>
        <authorList>
            <person name="Lu H."/>
        </authorList>
    </citation>
    <scope>NUCLEOTIDE SEQUENCE [LARGE SCALE GENOMIC DNA]</scope>
    <source>
        <strain evidence="22 23">LX20W</strain>
    </source>
</reference>
<evidence type="ECO:0000256" key="20">
    <source>
        <dbReference type="SAM" id="Phobius"/>
    </source>
</evidence>
<dbReference type="Proteomes" id="UP000534388">
    <property type="component" value="Unassembled WGS sequence"/>
</dbReference>
<comment type="catalytic activity">
    <reaction evidence="1">
        <text>ATP + protein L-histidine = ADP + protein N-phospho-L-histidine.</text>
        <dbReference type="EC" id="2.7.13.3"/>
    </reaction>
</comment>
<evidence type="ECO:0000256" key="18">
    <source>
        <dbReference type="ARBA" id="ARBA00030800"/>
    </source>
</evidence>
<comment type="cofactor">
    <cofactor evidence="2">
        <name>[4Fe-4S] cluster</name>
        <dbReference type="ChEBI" id="CHEBI:49883"/>
    </cofactor>
</comment>
<evidence type="ECO:0000256" key="16">
    <source>
        <dbReference type="ARBA" id="ARBA00023014"/>
    </source>
</evidence>
<keyword evidence="10" id="KW-0479">Metal-binding</keyword>